<comment type="caution">
    <text evidence="7">The sequence shown here is derived from an EMBL/GenBank/DDBJ whole genome shotgun (WGS) entry which is preliminary data.</text>
</comment>
<dbReference type="InterPro" id="IPR051423">
    <property type="entry name" value="CD225/Dispanin"/>
</dbReference>
<evidence type="ECO:0000256" key="5">
    <source>
        <dbReference type="ARBA" id="ARBA00023136"/>
    </source>
</evidence>
<evidence type="ECO:0000256" key="4">
    <source>
        <dbReference type="ARBA" id="ARBA00022989"/>
    </source>
</evidence>
<gene>
    <name evidence="7" type="ORF">A3Q56_02449</name>
</gene>
<reference evidence="7 8" key="1">
    <citation type="submission" date="2016-04" db="EMBL/GenBank/DDBJ databases">
        <title>The genome of Intoshia linei affirms orthonectids as highly simplified spiralians.</title>
        <authorList>
            <person name="Mikhailov K.V."/>
            <person name="Slusarev G.S."/>
            <person name="Nikitin M.A."/>
            <person name="Logacheva M.D."/>
            <person name="Penin A."/>
            <person name="Aleoshin V."/>
            <person name="Panchin Y.V."/>
        </authorList>
    </citation>
    <scope>NUCLEOTIDE SEQUENCE [LARGE SCALE GENOMIC DNA]</scope>
    <source>
        <strain evidence="7">Intl2013</strain>
        <tissue evidence="7">Whole animal</tissue>
    </source>
</reference>
<evidence type="ECO:0000256" key="6">
    <source>
        <dbReference type="SAM" id="Phobius"/>
    </source>
</evidence>
<keyword evidence="4 6" id="KW-1133">Transmembrane helix</keyword>
<dbReference type="GO" id="GO:0016020">
    <property type="term" value="C:membrane"/>
    <property type="evidence" value="ECO:0007669"/>
    <property type="project" value="UniProtKB-SubCell"/>
</dbReference>
<keyword evidence="8" id="KW-1185">Reference proteome</keyword>
<organism evidence="7 8">
    <name type="scientific">Intoshia linei</name>
    <dbReference type="NCBI Taxonomy" id="1819745"/>
    <lineage>
        <taxon>Eukaryota</taxon>
        <taxon>Metazoa</taxon>
        <taxon>Spiralia</taxon>
        <taxon>Lophotrochozoa</taxon>
        <taxon>Mesozoa</taxon>
        <taxon>Orthonectida</taxon>
        <taxon>Rhopaluridae</taxon>
        <taxon>Intoshia</taxon>
    </lineage>
</organism>
<protein>
    <submittedName>
        <fullName evidence="7">Uncharacterized protein</fullName>
    </submittedName>
</protein>
<feature type="transmembrane region" description="Helical" evidence="6">
    <location>
        <begin position="104"/>
        <end position="128"/>
    </location>
</feature>
<evidence type="ECO:0000313" key="8">
    <source>
        <dbReference type="Proteomes" id="UP000078046"/>
    </source>
</evidence>
<sequence>MITPLPVAAPIENVYPPGIQNIPPLESYQPVQQNPILTTNPVQTITPILNPDEAISTPITHDYDSKMASVQPMGSVQPVYNQAVQPMPGQTTVIVQNNSRPSNYLALAIFVTICCNILFGIIAIIFSVMSSSAADENNIEDAKSKGKISMYISIVGIVISIVVAIILIVYFVYVTTMFVGNIGNLTETAMSDLYNNIDTDAILNGYSNMDSTQLLNDPMKMLSQHPPPPY</sequence>
<dbReference type="InterPro" id="IPR007593">
    <property type="entry name" value="CD225/Dispanin_fam"/>
</dbReference>
<dbReference type="Proteomes" id="UP000078046">
    <property type="component" value="Unassembled WGS sequence"/>
</dbReference>
<dbReference type="OrthoDB" id="6121210at2759"/>
<proteinExistence type="inferred from homology"/>
<evidence type="ECO:0000313" key="7">
    <source>
        <dbReference type="EMBL" id="OAF69790.1"/>
    </source>
</evidence>
<keyword evidence="3 6" id="KW-0812">Transmembrane</keyword>
<dbReference type="PANTHER" id="PTHR14948">
    <property type="entry name" value="NG5"/>
    <property type="match status" value="1"/>
</dbReference>
<accession>A0A177B6N7</accession>
<dbReference type="PANTHER" id="PTHR14948:SF25">
    <property type="entry name" value="DUF4190 DOMAIN-CONTAINING PROTEIN"/>
    <property type="match status" value="1"/>
</dbReference>
<name>A0A177B6N7_9BILA</name>
<evidence type="ECO:0000256" key="2">
    <source>
        <dbReference type="ARBA" id="ARBA00006843"/>
    </source>
</evidence>
<dbReference type="AlphaFoldDB" id="A0A177B6N7"/>
<evidence type="ECO:0000256" key="1">
    <source>
        <dbReference type="ARBA" id="ARBA00004370"/>
    </source>
</evidence>
<comment type="similarity">
    <text evidence="2">Belongs to the CD225/Dispanin family.</text>
</comment>
<dbReference type="EMBL" id="LWCA01000229">
    <property type="protein sequence ID" value="OAF69790.1"/>
    <property type="molecule type" value="Genomic_DNA"/>
</dbReference>
<comment type="subcellular location">
    <subcellularLocation>
        <location evidence="1">Membrane</location>
    </subcellularLocation>
</comment>
<feature type="transmembrane region" description="Helical" evidence="6">
    <location>
        <begin position="148"/>
        <end position="173"/>
    </location>
</feature>
<keyword evidence="5 6" id="KW-0472">Membrane</keyword>
<evidence type="ECO:0000256" key="3">
    <source>
        <dbReference type="ARBA" id="ARBA00022692"/>
    </source>
</evidence>
<dbReference type="Pfam" id="PF04505">
    <property type="entry name" value="CD225"/>
    <property type="match status" value="1"/>
</dbReference>